<accession>A0AAN1FHZ3</accession>
<dbReference type="KEGG" id="vsh:BSZ05_14865"/>
<dbReference type="RefSeq" id="WP_088877348.1">
    <property type="nucleotide sequence ID" value="NZ_CP018308.1"/>
</dbReference>
<organism evidence="1 2">
    <name type="scientific">Vibrio mediterranei</name>
    <dbReference type="NCBI Taxonomy" id="689"/>
    <lineage>
        <taxon>Bacteria</taxon>
        <taxon>Pseudomonadati</taxon>
        <taxon>Pseudomonadota</taxon>
        <taxon>Gammaproteobacteria</taxon>
        <taxon>Vibrionales</taxon>
        <taxon>Vibrionaceae</taxon>
        <taxon>Vibrio</taxon>
    </lineage>
</organism>
<dbReference type="EMBL" id="CP018308">
    <property type="protein sequence ID" value="ASI90971.1"/>
    <property type="molecule type" value="Genomic_DNA"/>
</dbReference>
<reference evidence="2" key="1">
    <citation type="submission" date="2016-12" db="EMBL/GenBank/DDBJ databases">
        <title>Comparative genomic analysis reveals the diversity, evolution, and environmental adaptation strategies of the genus Vibrio.</title>
        <authorList>
            <person name="Lin H."/>
            <person name="Wang X."/>
            <person name="Zhang X.-H."/>
        </authorList>
    </citation>
    <scope>NUCLEOTIDE SEQUENCE [LARGE SCALE GENOMIC DNA]</scope>
    <source>
        <strain evidence="2">QT6D1</strain>
    </source>
</reference>
<sequence length="78" mass="8579">MERLITDPIHLPCPDMAGCVNPDPNLTKNSLDMVAKLKAKFAPSFPKKRKTTIPSRFNQACSRDEVKALGHDVEGSEA</sequence>
<name>A0AAN1FHZ3_9VIBR</name>
<dbReference type="AlphaFoldDB" id="A0AAN1FHZ3"/>
<evidence type="ECO:0000313" key="2">
    <source>
        <dbReference type="Proteomes" id="UP000197092"/>
    </source>
</evidence>
<proteinExistence type="predicted"/>
<gene>
    <name evidence="1" type="ORF">BSZ05_14865</name>
</gene>
<dbReference type="Proteomes" id="UP000197092">
    <property type="component" value="Chromosome 1"/>
</dbReference>
<evidence type="ECO:0000313" key="1">
    <source>
        <dbReference type="EMBL" id="ASI90971.1"/>
    </source>
</evidence>
<protein>
    <submittedName>
        <fullName evidence="1">Uncharacterized protein</fullName>
    </submittedName>
</protein>